<accession>A0A6N2N166</accession>
<keyword evidence="2" id="KW-1133">Transmembrane helix</keyword>
<dbReference type="PANTHER" id="PTHR15907">
    <property type="entry name" value="DUF614 FAMILY PROTEIN-RELATED"/>
    <property type="match status" value="1"/>
</dbReference>
<dbReference type="Pfam" id="PF04749">
    <property type="entry name" value="PLAC8"/>
    <property type="match status" value="1"/>
</dbReference>
<dbReference type="EMBL" id="CAADRP010002063">
    <property type="protein sequence ID" value="VFU60483.1"/>
    <property type="molecule type" value="Genomic_DNA"/>
</dbReference>
<keyword evidence="2" id="KW-0812">Transmembrane</keyword>
<sequence>MPDETNGGSSPSRFHLSTLACQPSKFRITSTENIHSSNNGPANPRMEFLAMKGNLAAWIGKHHHTATHSQYGSWHSRRGLGDDTLFIQKEGHAISFPYLNLSNKMYPSISSEFQKESSYATSSAPPQPHFSDYEDPVATGIPVPLANQNNHDPSRPRRLNNASHSLSSGPWSTTCGMSGTLYTLILCLTGCSCFYSCFYRSKLRGQFFLEESPCTDCCVHCFCEECALCQEYRELKNRGFDLSIGDPPPVFWRNSAVLLFSCIFICLTSFVFDETGWHGNMERQKRLAAATAPPTEERMMR</sequence>
<protein>
    <submittedName>
        <fullName evidence="3">Uncharacterized protein</fullName>
    </submittedName>
</protein>
<organism evidence="3">
    <name type="scientific">Salix viminalis</name>
    <name type="common">Common osier</name>
    <name type="synonym">Basket willow</name>
    <dbReference type="NCBI Taxonomy" id="40686"/>
    <lineage>
        <taxon>Eukaryota</taxon>
        <taxon>Viridiplantae</taxon>
        <taxon>Streptophyta</taxon>
        <taxon>Embryophyta</taxon>
        <taxon>Tracheophyta</taxon>
        <taxon>Spermatophyta</taxon>
        <taxon>Magnoliopsida</taxon>
        <taxon>eudicotyledons</taxon>
        <taxon>Gunneridae</taxon>
        <taxon>Pentapetalae</taxon>
        <taxon>rosids</taxon>
        <taxon>fabids</taxon>
        <taxon>Malpighiales</taxon>
        <taxon>Salicaceae</taxon>
        <taxon>Saliceae</taxon>
        <taxon>Salix</taxon>
    </lineage>
</organism>
<evidence type="ECO:0000256" key="2">
    <source>
        <dbReference type="SAM" id="Phobius"/>
    </source>
</evidence>
<keyword evidence="2" id="KW-0472">Membrane</keyword>
<gene>
    <name evidence="3" type="ORF">SVIM_LOCUS448812</name>
</gene>
<evidence type="ECO:0000313" key="3">
    <source>
        <dbReference type="EMBL" id="VFU60483.1"/>
    </source>
</evidence>
<name>A0A6N2N166_SALVM</name>
<feature type="region of interest" description="Disordered" evidence="1">
    <location>
        <begin position="141"/>
        <end position="168"/>
    </location>
</feature>
<evidence type="ECO:0000256" key="1">
    <source>
        <dbReference type="SAM" id="MobiDB-lite"/>
    </source>
</evidence>
<dbReference type="InterPro" id="IPR006461">
    <property type="entry name" value="PLAC_motif_containing"/>
</dbReference>
<reference evidence="3" key="1">
    <citation type="submission" date="2019-03" db="EMBL/GenBank/DDBJ databases">
        <authorList>
            <person name="Mank J."/>
            <person name="Almeida P."/>
        </authorList>
    </citation>
    <scope>NUCLEOTIDE SEQUENCE</scope>
    <source>
        <strain evidence="3">78183</strain>
    </source>
</reference>
<feature type="transmembrane region" description="Helical" evidence="2">
    <location>
        <begin position="181"/>
        <end position="199"/>
    </location>
</feature>
<dbReference type="NCBIfam" id="TIGR01571">
    <property type="entry name" value="A_thal_Cys_rich"/>
    <property type="match status" value="1"/>
</dbReference>
<proteinExistence type="predicted"/>
<dbReference type="AlphaFoldDB" id="A0A6N2N166"/>
<feature type="transmembrane region" description="Helical" evidence="2">
    <location>
        <begin position="250"/>
        <end position="272"/>
    </location>
</feature>